<dbReference type="EMBL" id="LJIJ01000745">
    <property type="protein sequence ID" value="ODM94821.1"/>
    <property type="molecule type" value="Genomic_DNA"/>
</dbReference>
<reference evidence="1 2" key="1">
    <citation type="journal article" date="2016" name="Genome Biol. Evol.">
        <title>Gene Family Evolution Reflects Adaptation to Soil Environmental Stressors in the Genome of the Collembolan Orchesella cincta.</title>
        <authorList>
            <person name="Faddeeva-Vakhrusheva A."/>
            <person name="Derks M.F."/>
            <person name="Anvar S.Y."/>
            <person name="Agamennone V."/>
            <person name="Suring W."/>
            <person name="Smit S."/>
            <person name="van Straalen N.M."/>
            <person name="Roelofs D."/>
        </authorList>
    </citation>
    <scope>NUCLEOTIDE SEQUENCE [LARGE SCALE GENOMIC DNA]</scope>
    <source>
        <tissue evidence="1">Mixed pool</tissue>
    </source>
</reference>
<dbReference type="STRING" id="48709.A0A1D2MPM2"/>
<keyword evidence="2" id="KW-1185">Reference proteome</keyword>
<dbReference type="OrthoDB" id="6500128at2759"/>
<proteinExistence type="predicted"/>
<evidence type="ECO:0000313" key="1">
    <source>
        <dbReference type="EMBL" id="ODM94821.1"/>
    </source>
</evidence>
<dbReference type="InterPro" id="IPR027417">
    <property type="entry name" value="P-loop_NTPase"/>
</dbReference>
<accession>A0A1D2MPM2</accession>
<evidence type="ECO:0000313" key="2">
    <source>
        <dbReference type="Proteomes" id="UP000094527"/>
    </source>
</evidence>
<protein>
    <submittedName>
        <fullName evidence="1">Multidrug resistance-associated protein 1</fullName>
    </submittedName>
</protein>
<dbReference type="AlphaFoldDB" id="A0A1D2MPM2"/>
<dbReference type="Proteomes" id="UP000094527">
    <property type="component" value="Unassembled WGS sequence"/>
</dbReference>
<name>A0A1D2MPM2_ORCCI</name>
<organism evidence="1 2">
    <name type="scientific">Orchesella cincta</name>
    <name type="common">Springtail</name>
    <name type="synonym">Podura cincta</name>
    <dbReference type="NCBI Taxonomy" id="48709"/>
    <lineage>
        <taxon>Eukaryota</taxon>
        <taxon>Metazoa</taxon>
        <taxon>Ecdysozoa</taxon>
        <taxon>Arthropoda</taxon>
        <taxon>Hexapoda</taxon>
        <taxon>Collembola</taxon>
        <taxon>Entomobryomorpha</taxon>
        <taxon>Entomobryoidea</taxon>
        <taxon>Orchesellidae</taxon>
        <taxon>Orchesellinae</taxon>
        <taxon>Orchesella</taxon>
    </lineage>
</organism>
<comment type="caution">
    <text evidence="1">The sequence shown here is derived from an EMBL/GenBank/DDBJ whole genome shotgun (WGS) entry which is preliminary data.</text>
</comment>
<dbReference type="SUPFAM" id="SSF52540">
    <property type="entry name" value="P-loop containing nucleoside triphosphate hydrolases"/>
    <property type="match status" value="1"/>
</dbReference>
<gene>
    <name evidence="1" type="ORF">Ocin01_11864</name>
</gene>
<sequence>MNGCGTSSNWHTLKNFVKGLPGGLDYEVCRRGVGQKSLVCLARGTAEKTKILVWMKPRLPWIWILMNRVIVMDNGEIREFDSPQNLLSMRTLFLANVKESKNGTVLAEHE</sequence>